<proteinExistence type="predicted"/>
<dbReference type="GO" id="GO:0016874">
    <property type="term" value="F:ligase activity"/>
    <property type="evidence" value="ECO:0007669"/>
    <property type="project" value="UniProtKB-KW"/>
</dbReference>
<feature type="transmembrane region" description="Helical" evidence="6">
    <location>
        <begin position="18"/>
        <end position="35"/>
    </location>
</feature>
<keyword evidence="2 6" id="KW-0812">Transmembrane</keyword>
<feature type="repeat" description="TPR" evidence="5">
    <location>
        <begin position="333"/>
        <end position="366"/>
    </location>
</feature>
<dbReference type="STRING" id="990371.SAMN05421813_12048"/>
<evidence type="ECO:0000259" key="7">
    <source>
        <dbReference type="Pfam" id="PF04932"/>
    </source>
</evidence>
<evidence type="ECO:0000313" key="8">
    <source>
        <dbReference type="EMBL" id="SDM70705.1"/>
    </source>
</evidence>
<feature type="domain" description="O-antigen ligase-related" evidence="7">
    <location>
        <begin position="26"/>
        <end position="167"/>
    </location>
</feature>
<dbReference type="OrthoDB" id="1454576at2"/>
<feature type="transmembrane region" description="Helical" evidence="6">
    <location>
        <begin position="190"/>
        <end position="210"/>
    </location>
</feature>
<dbReference type="PANTHER" id="PTHR37422:SF13">
    <property type="entry name" value="LIPOPOLYSACCHARIDE BIOSYNTHESIS PROTEIN PA4999-RELATED"/>
    <property type="match status" value="1"/>
</dbReference>
<feature type="transmembrane region" description="Helical" evidence="6">
    <location>
        <begin position="216"/>
        <end position="233"/>
    </location>
</feature>
<sequence length="426" mass="49175">MIKILEYCSFFASFFKKYSFQVLLALLFSCLIYAFGKESRAFVIGYTVSIVFIGHLSKSFRPSKYLMALSLTFIFTLVFILAFMFKSDSTQGRILIYKISFDIFKESYLVGIGLGEFKQQYLLYQALYFSNDSFTSKELLLADNTYFAFNDYWQFTIEAGILGLIALALILSLLIFLIRKALLKNRADRPVVLLLAVAQLLAINVAAFFTHVFEKLHFQSLYFICVIVVCYYVSASFKRWSLLTAGIIMACLLYLHFKLPLHSYMAYKRFEEAKQLAFAGYSHESLEILTDIYPSMKSSHQYQMFYGEMLLKNEELPEAEKIIRMAVAAVPANSLYVQLGDCFQRQKKMVEAERAYRLAVNMVPNRLSSRYALFKFYISCNRITEAIKVGNDILSIPVKIHSNYAKLIKSEIKTELKKLFFAIKNN</sequence>
<dbReference type="PROSITE" id="PS51257">
    <property type="entry name" value="PROKAR_LIPOPROTEIN"/>
    <property type="match status" value="1"/>
</dbReference>
<dbReference type="InterPro" id="IPR007016">
    <property type="entry name" value="O-antigen_ligase-rel_domated"/>
</dbReference>
<organism evidence="8 9">
    <name type="scientific">Daejeonella rubra</name>
    <dbReference type="NCBI Taxonomy" id="990371"/>
    <lineage>
        <taxon>Bacteria</taxon>
        <taxon>Pseudomonadati</taxon>
        <taxon>Bacteroidota</taxon>
        <taxon>Sphingobacteriia</taxon>
        <taxon>Sphingobacteriales</taxon>
        <taxon>Sphingobacteriaceae</taxon>
        <taxon>Daejeonella</taxon>
    </lineage>
</organism>
<protein>
    <submittedName>
        <fullName evidence="8">O-Antigen ligase</fullName>
    </submittedName>
</protein>
<accession>A0A1G9VFS3</accession>
<dbReference type="PANTHER" id="PTHR37422">
    <property type="entry name" value="TEICHURONIC ACID BIOSYNTHESIS PROTEIN TUAE"/>
    <property type="match status" value="1"/>
</dbReference>
<gene>
    <name evidence="8" type="ORF">SAMN05421813_12048</name>
</gene>
<dbReference type="GO" id="GO:0016020">
    <property type="term" value="C:membrane"/>
    <property type="evidence" value="ECO:0007669"/>
    <property type="project" value="UniProtKB-SubCell"/>
</dbReference>
<keyword evidence="3 6" id="KW-1133">Transmembrane helix</keyword>
<keyword evidence="8" id="KW-0436">Ligase</keyword>
<name>A0A1G9VFS3_9SPHI</name>
<dbReference type="Pfam" id="PF04932">
    <property type="entry name" value="Wzy_C"/>
    <property type="match status" value="1"/>
</dbReference>
<keyword evidence="9" id="KW-1185">Reference proteome</keyword>
<dbReference type="RefSeq" id="WP_090705637.1">
    <property type="nucleotide sequence ID" value="NZ_FNHH01000020.1"/>
</dbReference>
<dbReference type="EMBL" id="FNHH01000020">
    <property type="protein sequence ID" value="SDM70705.1"/>
    <property type="molecule type" value="Genomic_DNA"/>
</dbReference>
<feature type="transmembrane region" description="Helical" evidence="6">
    <location>
        <begin position="41"/>
        <end position="58"/>
    </location>
</feature>
<feature type="transmembrane region" description="Helical" evidence="6">
    <location>
        <begin position="240"/>
        <end position="257"/>
    </location>
</feature>
<dbReference type="InterPro" id="IPR019734">
    <property type="entry name" value="TPR_rpt"/>
</dbReference>
<dbReference type="Proteomes" id="UP000199226">
    <property type="component" value="Unassembled WGS sequence"/>
</dbReference>
<keyword evidence="5" id="KW-0802">TPR repeat</keyword>
<dbReference type="PROSITE" id="PS50005">
    <property type="entry name" value="TPR"/>
    <property type="match status" value="1"/>
</dbReference>
<dbReference type="InterPro" id="IPR011990">
    <property type="entry name" value="TPR-like_helical_dom_sf"/>
</dbReference>
<evidence type="ECO:0000256" key="6">
    <source>
        <dbReference type="SAM" id="Phobius"/>
    </source>
</evidence>
<dbReference type="InterPro" id="IPR051533">
    <property type="entry name" value="WaaL-like"/>
</dbReference>
<reference evidence="9" key="1">
    <citation type="submission" date="2016-10" db="EMBL/GenBank/DDBJ databases">
        <authorList>
            <person name="Varghese N."/>
            <person name="Submissions S."/>
        </authorList>
    </citation>
    <scope>NUCLEOTIDE SEQUENCE [LARGE SCALE GENOMIC DNA]</scope>
    <source>
        <strain evidence="9">DSM 24536</strain>
    </source>
</reference>
<dbReference type="AlphaFoldDB" id="A0A1G9VFS3"/>
<feature type="transmembrane region" description="Helical" evidence="6">
    <location>
        <begin position="65"/>
        <end position="85"/>
    </location>
</feature>
<dbReference type="Gene3D" id="1.25.40.10">
    <property type="entry name" value="Tetratricopeptide repeat domain"/>
    <property type="match status" value="1"/>
</dbReference>
<evidence type="ECO:0000256" key="5">
    <source>
        <dbReference type="PROSITE-ProRule" id="PRU00339"/>
    </source>
</evidence>
<evidence type="ECO:0000256" key="4">
    <source>
        <dbReference type="ARBA" id="ARBA00023136"/>
    </source>
</evidence>
<evidence type="ECO:0000256" key="3">
    <source>
        <dbReference type="ARBA" id="ARBA00022989"/>
    </source>
</evidence>
<evidence type="ECO:0000256" key="1">
    <source>
        <dbReference type="ARBA" id="ARBA00004141"/>
    </source>
</evidence>
<comment type="subcellular location">
    <subcellularLocation>
        <location evidence="1">Membrane</location>
        <topology evidence="1">Multi-pass membrane protein</topology>
    </subcellularLocation>
</comment>
<dbReference type="SUPFAM" id="SSF48452">
    <property type="entry name" value="TPR-like"/>
    <property type="match status" value="1"/>
</dbReference>
<evidence type="ECO:0000256" key="2">
    <source>
        <dbReference type="ARBA" id="ARBA00022692"/>
    </source>
</evidence>
<feature type="transmembrane region" description="Helical" evidence="6">
    <location>
        <begin position="152"/>
        <end position="178"/>
    </location>
</feature>
<keyword evidence="4 6" id="KW-0472">Membrane</keyword>
<evidence type="ECO:0000313" key="9">
    <source>
        <dbReference type="Proteomes" id="UP000199226"/>
    </source>
</evidence>